<dbReference type="GO" id="GO:0046872">
    <property type="term" value="F:metal ion binding"/>
    <property type="evidence" value="ECO:0007669"/>
    <property type="project" value="UniProtKB-KW"/>
</dbReference>
<sequence length="279" mass="29207">MQRRHFLAVAAAGAAATLTACAGLSTPPPPTSPATNGSAPVPTASGSASASPTATARSAPSTPGPSGSSLVKVVRPPGPITELPGTGDLLAWTADDGADSDVIGKYVGFAVASGVRLTLFANGRFGGWAANAPALQPLVDSGQIQLGNHTFDHVDLTKASDDEVIQQLQKNHDFLFDTFGVDSRPYYRPPYGHRDERTDGLAASIGYTAPVLWTNSIYDSKLLDPAKIVALARKCFLPGQIIIGHLNHDPVTEVFPDLLEIIRSRALQTVTLDDVFLAS</sequence>
<dbReference type="CDD" id="cd10917">
    <property type="entry name" value="CE4_NodB_like_6s_7s"/>
    <property type="match status" value="1"/>
</dbReference>
<dbReference type="OrthoDB" id="9763050at2"/>
<dbReference type="PROSITE" id="PS51257">
    <property type="entry name" value="PROKAR_LIPOPROTEIN"/>
    <property type="match status" value="1"/>
</dbReference>
<evidence type="ECO:0000256" key="4">
    <source>
        <dbReference type="SAM" id="SignalP"/>
    </source>
</evidence>
<dbReference type="Gene3D" id="3.20.20.370">
    <property type="entry name" value="Glycoside hydrolase/deacetylase"/>
    <property type="match status" value="1"/>
</dbReference>
<reference evidence="6 7" key="1">
    <citation type="submission" date="2017-04" db="EMBL/GenBank/DDBJ databases">
        <title>Comparative genome analysis of Subtercola boreus.</title>
        <authorList>
            <person name="Cho Y.-J."/>
            <person name="Cho A."/>
            <person name="Kim O.-S."/>
            <person name="Lee J.-I."/>
        </authorList>
    </citation>
    <scope>NUCLEOTIDE SEQUENCE [LARGE SCALE GENOMIC DNA]</scope>
    <source>
        <strain evidence="6 7">P27444</strain>
    </source>
</reference>
<feature type="compositionally biased region" description="Low complexity" evidence="3">
    <location>
        <begin position="33"/>
        <end position="69"/>
    </location>
</feature>
<keyword evidence="1" id="KW-0479">Metal-binding</keyword>
<dbReference type="EMBL" id="NBXA01000014">
    <property type="protein sequence ID" value="RFA14296.1"/>
    <property type="molecule type" value="Genomic_DNA"/>
</dbReference>
<evidence type="ECO:0000313" key="6">
    <source>
        <dbReference type="EMBL" id="RFA14296.1"/>
    </source>
</evidence>
<feature type="region of interest" description="Disordered" evidence="3">
    <location>
        <begin position="21"/>
        <end position="72"/>
    </location>
</feature>
<organism evidence="6 7">
    <name type="scientific">Subtercola boreus</name>
    <dbReference type="NCBI Taxonomy" id="120213"/>
    <lineage>
        <taxon>Bacteria</taxon>
        <taxon>Bacillati</taxon>
        <taxon>Actinomycetota</taxon>
        <taxon>Actinomycetes</taxon>
        <taxon>Micrococcales</taxon>
        <taxon>Microbacteriaceae</taxon>
        <taxon>Subtercola</taxon>
    </lineage>
</organism>
<dbReference type="GO" id="GO:0005975">
    <property type="term" value="P:carbohydrate metabolic process"/>
    <property type="evidence" value="ECO:0007669"/>
    <property type="project" value="InterPro"/>
</dbReference>
<evidence type="ECO:0000256" key="2">
    <source>
        <dbReference type="ARBA" id="ARBA00022801"/>
    </source>
</evidence>
<dbReference type="AlphaFoldDB" id="A0A3E0VWP5"/>
<dbReference type="InterPro" id="IPR006311">
    <property type="entry name" value="TAT_signal"/>
</dbReference>
<dbReference type="PANTHER" id="PTHR10587:SF133">
    <property type="entry name" value="CHITIN DEACETYLASE 1-RELATED"/>
    <property type="match status" value="1"/>
</dbReference>
<dbReference type="Proteomes" id="UP000256709">
    <property type="component" value="Unassembled WGS sequence"/>
</dbReference>
<dbReference type="Pfam" id="PF01522">
    <property type="entry name" value="Polysacc_deac_1"/>
    <property type="match status" value="1"/>
</dbReference>
<feature type="chain" id="PRO_5038369323" description="NodB homology domain-containing protein" evidence="4">
    <location>
        <begin position="23"/>
        <end position="279"/>
    </location>
</feature>
<dbReference type="GO" id="GO:0016810">
    <property type="term" value="F:hydrolase activity, acting on carbon-nitrogen (but not peptide) bonds"/>
    <property type="evidence" value="ECO:0007669"/>
    <property type="project" value="InterPro"/>
</dbReference>
<evidence type="ECO:0000313" key="7">
    <source>
        <dbReference type="Proteomes" id="UP000256709"/>
    </source>
</evidence>
<evidence type="ECO:0000256" key="1">
    <source>
        <dbReference type="ARBA" id="ARBA00022723"/>
    </source>
</evidence>
<evidence type="ECO:0000259" key="5">
    <source>
        <dbReference type="PROSITE" id="PS51677"/>
    </source>
</evidence>
<feature type="domain" description="NodB homology" evidence="5">
    <location>
        <begin position="88"/>
        <end position="270"/>
    </location>
</feature>
<dbReference type="SUPFAM" id="SSF88713">
    <property type="entry name" value="Glycoside hydrolase/deacetylase"/>
    <property type="match status" value="1"/>
</dbReference>
<dbReference type="InterPro" id="IPR011330">
    <property type="entry name" value="Glyco_hydro/deAcase_b/a-brl"/>
</dbReference>
<name>A0A3E0VWP5_9MICO</name>
<comment type="caution">
    <text evidence="6">The sequence shown here is derived from an EMBL/GenBank/DDBJ whole genome shotgun (WGS) entry which is preliminary data.</text>
</comment>
<dbReference type="PANTHER" id="PTHR10587">
    <property type="entry name" value="GLYCOSYL TRANSFERASE-RELATED"/>
    <property type="match status" value="1"/>
</dbReference>
<dbReference type="InterPro" id="IPR050248">
    <property type="entry name" value="Polysacc_deacetylase_ArnD"/>
</dbReference>
<keyword evidence="4" id="KW-0732">Signal</keyword>
<dbReference type="InterPro" id="IPR002509">
    <property type="entry name" value="NODB_dom"/>
</dbReference>
<dbReference type="PROSITE" id="PS51318">
    <property type="entry name" value="TAT"/>
    <property type="match status" value="1"/>
</dbReference>
<protein>
    <recommendedName>
        <fullName evidence="5">NodB homology domain-containing protein</fullName>
    </recommendedName>
</protein>
<evidence type="ECO:0000256" key="3">
    <source>
        <dbReference type="SAM" id="MobiDB-lite"/>
    </source>
</evidence>
<accession>A0A3E0VWP5</accession>
<dbReference type="RefSeq" id="WP_116282495.1">
    <property type="nucleotide sequence ID" value="NZ_NBXA01000014.1"/>
</dbReference>
<proteinExistence type="predicted"/>
<gene>
    <name evidence="6" type="ORF">B7R21_06845</name>
</gene>
<dbReference type="GO" id="GO:0016020">
    <property type="term" value="C:membrane"/>
    <property type="evidence" value="ECO:0007669"/>
    <property type="project" value="TreeGrafter"/>
</dbReference>
<feature type="signal peptide" evidence="4">
    <location>
        <begin position="1"/>
        <end position="22"/>
    </location>
</feature>
<keyword evidence="2" id="KW-0378">Hydrolase</keyword>
<dbReference type="PROSITE" id="PS51677">
    <property type="entry name" value="NODB"/>
    <property type="match status" value="1"/>
</dbReference>